<dbReference type="OrthoDB" id="5189596at2"/>
<feature type="region of interest" description="Disordered" evidence="2">
    <location>
        <begin position="1"/>
        <end position="27"/>
    </location>
</feature>
<feature type="compositionally biased region" description="Polar residues" evidence="2">
    <location>
        <begin position="1"/>
        <end position="15"/>
    </location>
</feature>
<dbReference type="Proteomes" id="UP000204221">
    <property type="component" value="Chromosome"/>
</dbReference>
<evidence type="ECO:0000256" key="1">
    <source>
        <dbReference type="SAM" id="Coils"/>
    </source>
</evidence>
<sequence>MPSTSIPGSDSTTSVPDAAGVGDDGLYVEPEAIPEITRSLQAALDQLGPQIEHAFNDLRIVPWAGDPVSQEAAEQFNELSFGGSEAAFDALCGYRDQLQSAAGTLEEAQAQYRRIDDDNADLLEANGC</sequence>
<reference evidence="3 4" key="1">
    <citation type="submission" date="2017-07" db="EMBL/GenBank/DDBJ databases">
        <title>Complete genome sequence of Actinoalloteichus hoggarensis DSM 45943, type strain of Actinoalloteichus hoggarensis.</title>
        <authorList>
            <person name="Ruckert C."/>
            <person name="Nouioui I."/>
            <person name="Willmese J."/>
            <person name="van Wezel G."/>
            <person name="Klenk H.-P."/>
            <person name="Kalinowski J."/>
            <person name="Zotchev S.B."/>
        </authorList>
    </citation>
    <scope>NUCLEOTIDE SEQUENCE [LARGE SCALE GENOMIC DNA]</scope>
    <source>
        <strain evidence="3 4">DSM 45943</strain>
    </source>
</reference>
<proteinExistence type="predicted"/>
<protein>
    <submittedName>
        <fullName evidence="3">Uncharacterized protein</fullName>
    </submittedName>
</protein>
<accession>A0A221W9B2</accession>
<evidence type="ECO:0000313" key="4">
    <source>
        <dbReference type="Proteomes" id="UP000204221"/>
    </source>
</evidence>
<dbReference type="KEGG" id="ahg:AHOG_24865"/>
<keyword evidence="1" id="KW-0175">Coiled coil</keyword>
<evidence type="ECO:0000256" key="2">
    <source>
        <dbReference type="SAM" id="MobiDB-lite"/>
    </source>
</evidence>
<dbReference type="EMBL" id="CP022521">
    <property type="protein sequence ID" value="ASO22578.1"/>
    <property type="molecule type" value="Genomic_DNA"/>
</dbReference>
<keyword evidence="4" id="KW-1185">Reference proteome</keyword>
<organism evidence="3 4">
    <name type="scientific">Actinoalloteichus hoggarensis</name>
    <dbReference type="NCBI Taxonomy" id="1470176"/>
    <lineage>
        <taxon>Bacteria</taxon>
        <taxon>Bacillati</taxon>
        <taxon>Actinomycetota</taxon>
        <taxon>Actinomycetes</taxon>
        <taxon>Pseudonocardiales</taxon>
        <taxon>Pseudonocardiaceae</taxon>
        <taxon>Actinoalloteichus</taxon>
    </lineage>
</organism>
<feature type="coiled-coil region" evidence="1">
    <location>
        <begin position="98"/>
        <end position="125"/>
    </location>
</feature>
<dbReference type="AlphaFoldDB" id="A0A221W9B2"/>
<evidence type="ECO:0000313" key="3">
    <source>
        <dbReference type="EMBL" id="ASO22578.1"/>
    </source>
</evidence>
<dbReference type="RefSeq" id="WP_093943499.1">
    <property type="nucleotide sequence ID" value="NZ_CP022521.1"/>
</dbReference>
<gene>
    <name evidence="3" type="ORF">AHOG_24865</name>
</gene>
<name>A0A221W9B2_9PSEU</name>